<dbReference type="Proteomes" id="UP001605036">
    <property type="component" value="Unassembled WGS sequence"/>
</dbReference>
<reference evidence="1 2" key="1">
    <citation type="submission" date="2024-09" db="EMBL/GenBank/DDBJ databases">
        <title>Chromosome-scale assembly of Riccia fluitans.</title>
        <authorList>
            <person name="Paukszto L."/>
            <person name="Sawicki J."/>
            <person name="Karawczyk K."/>
            <person name="Piernik-Szablinska J."/>
            <person name="Szczecinska M."/>
            <person name="Mazdziarz M."/>
        </authorList>
    </citation>
    <scope>NUCLEOTIDE SEQUENCE [LARGE SCALE GENOMIC DNA]</scope>
    <source>
        <strain evidence="1">Rf_01</strain>
        <tissue evidence="1">Aerial parts of the thallus</tissue>
    </source>
</reference>
<protein>
    <submittedName>
        <fullName evidence="1">Uncharacterized protein</fullName>
    </submittedName>
</protein>
<dbReference type="EMBL" id="JBHFFA010000004">
    <property type="protein sequence ID" value="KAL2632028.1"/>
    <property type="molecule type" value="Genomic_DNA"/>
</dbReference>
<sequence>MPGGIIKETIAGNGKVARSWNQTDYTTPYEERDMKTEVLELQKMTTIQWGIRRRCRETPSEGNLKTYLNSCRREEFQDHESRLAIGGSSLRRLGLLLDVEKIGVQGKLVMI</sequence>
<proteinExistence type="predicted"/>
<evidence type="ECO:0000313" key="1">
    <source>
        <dbReference type="EMBL" id="KAL2632028.1"/>
    </source>
</evidence>
<gene>
    <name evidence="1" type="ORF">R1flu_016714</name>
</gene>
<keyword evidence="2" id="KW-1185">Reference proteome</keyword>
<evidence type="ECO:0000313" key="2">
    <source>
        <dbReference type="Proteomes" id="UP001605036"/>
    </source>
</evidence>
<dbReference type="AlphaFoldDB" id="A0ABD1YMM5"/>
<name>A0ABD1YMM5_9MARC</name>
<organism evidence="1 2">
    <name type="scientific">Riccia fluitans</name>
    <dbReference type="NCBI Taxonomy" id="41844"/>
    <lineage>
        <taxon>Eukaryota</taxon>
        <taxon>Viridiplantae</taxon>
        <taxon>Streptophyta</taxon>
        <taxon>Embryophyta</taxon>
        <taxon>Marchantiophyta</taxon>
        <taxon>Marchantiopsida</taxon>
        <taxon>Marchantiidae</taxon>
        <taxon>Marchantiales</taxon>
        <taxon>Ricciaceae</taxon>
        <taxon>Riccia</taxon>
    </lineage>
</organism>
<accession>A0ABD1YMM5</accession>
<comment type="caution">
    <text evidence="1">The sequence shown here is derived from an EMBL/GenBank/DDBJ whole genome shotgun (WGS) entry which is preliminary data.</text>
</comment>